<evidence type="ECO:0000313" key="2">
    <source>
        <dbReference type="Proteomes" id="UP000215914"/>
    </source>
</evidence>
<dbReference type="Proteomes" id="UP000215914">
    <property type="component" value="Unassembled WGS sequence"/>
</dbReference>
<reference evidence="1" key="1">
    <citation type="journal article" date="2017" name="Nature">
        <title>The sunflower genome provides insights into oil metabolism, flowering and Asterid evolution.</title>
        <authorList>
            <person name="Badouin H."/>
            <person name="Gouzy J."/>
            <person name="Grassa C.J."/>
            <person name="Murat F."/>
            <person name="Staton S.E."/>
            <person name="Cottret L."/>
            <person name="Lelandais-Briere C."/>
            <person name="Owens G.L."/>
            <person name="Carrere S."/>
            <person name="Mayjonade B."/>
            <person name="Legrand L."/>
            <person name="Gill N."/>
            <person name="Kane N.C."/>
            <person name="Bowers J.E."/>
            <person name="Hubner S."/>
            <person name="Bellec A."/>
            <person name="Berard A."/>
            <person name="Berges H."/>
            <person name="Blanchet N."/>
            <person name="Boniface M.C."/>
            <person name="Brunel D."/>
            <person name="Catrice O."/>
            <person name="Chaidir N."/>
            <person name="Claudel C."/>
            <person name="Donnadieu C."/>
            <person name="Faraut T."/>
            <person name="Fievet G."/>
            <person name="Helmstetter N."/>
            <person name="King M."/>
            <person name="Knapp S.J."/>
            <person name="Lai Z."/>
            <person name="Le Paslier M.C."/>
            <person name="Lippi Y."/>
            <person name="Lorenzon L."/>
            <person name="Mandel J.R."/>
            <person name="Marage G."/>
            <person name="Marchand G."/>
            <person name="Marquand E."/>
            <person name="Bret-Mestries E."/>
            <person name="Morien E."/>
            <person name="Nambeesan S."/>
            <person name="Nguyen T."/>
            <person name="Pegot-Espagnet P."/>
            <person name="Pouilly N."/>
            <person name="Raftis F."/>
            <person name="Sallet E."/>
            <person name="Schiex T."/>
            <person name="Thomas J."/>
            <person name="Vandecasteele C."/>
            <person name="Vares D."/>
            <person name="Vear F."/>
            <person name="Vautrin S."/>
            <person name="Crespi M."/>
            <person name="Mangin B."/>
            <person name="Burke J.M."/>
            <person name="Salse J."/>
            <person name="Munos S."/>
            <person name="Vincourt P."/>
            <person name="Rieseberg L.H."/>
            <person name="Langlade N.B."/>
        </authorList>
    </citation>
    <scope>NUCLEOTIDE SEQUENCE</scope>
    <source>
        <tissue evidence="1">Leaves</tissue>
    </source>
</reference>
<proteinExistence type="predicted"/>
<protein>
    <submittedName>
        <fullName evidence="1">Uncharacterized protein</fullName>
    </submittedName>
</protein>
<evidence type="ECO:0000313" key="1">
    <source>
        <dbReference type="EMBL" id="KAF5761807.1"/>
    </source>
</evidence>
<dbReference type="AlphaFoldDB" id="A0A9K3DWF0"/>
<dbReference type="EMBL" id="MNCJ02000331">
    <property type="protein sequence ID" value="KAF5761807.1"/>
    <property type="molecule type" value="Genomic_DNA"/>
</dbReference>
<comment type="caution">
    <text evidence="1">The sequence shown here is derived from an EMBL/GenBank/DDBJ whole genome shotgun (WGS) entry which is preliminary data.</text>
</comment>
<reference evidence="1" key="2">
    <citation type="submission" date="2020-06" db="EMBL/GenBank/DDBJ databases">
        <title>Helianthus annuus Genome sequencing and assembly Release 2.</title>
        <authorList>
            <person name="Gouzy J."/>
            <person name="Langlade N."/>
            <person name="Munos S."/>
        </authorList>
    </citation>
    <scope>NUCLEOTIDE SEQUENCE</scope>
    <source>
        <tissue evidence="1">Leaves</tissue>
    </source>
</reference>
<dbReference type="Gramene" id="mRNA:HanXRQr2_Chr16g0769401">
    <property type="protein sequence ID" value="mRNA:HanXRQr2_Chr16g0769401"/>
    <property type="gene ID" value="HanXRQr2_Chr16g0769401"/>
</dbReference>
<organism evidence="1 2">
    <name type="scientific">Helianthus annuus</name>
    <name type="common">Common sunflower</name>
    <dbReference type="NCBI Taxonomy" id="4232"/>
    <lineage>
        <taxon>Eukaryota</taxon>
        <taxon>Viridiplantae</taxon>
        <taxon>Streptophyta</taxon>
        <taxon>Embryophyta</taxon>
        <taxon>Tracheophyta</taxon>
        <taxon>Spermatophyta</taxon>
        <taxon>Magnoliopsida</taxon>
        <taxon>eudicotyledons</taxon>
        <taxon>Gunneridae</taxon>
        <taxon>Pentapetalae</taxon>
        <taxon>asterids</taxon>
        <taxon>campanulids</taxon>
        <taxon>Asterales</taxon>
        <taxon>Asteraceae</taxon>
        <taxon>Asteroideae</taxon>
        <taxon>Heliantheae alliance</taxon>
        <taxon>Heliantheae</taxon>
        <taxon>Helianthus</taxon>
    </lineage>
</organism>
<keyword evidence="2" id="KW-1185">Reference proteome</keyword>
<gene>
    <name evidence="1" type="ORF">HanXRQr2_Chr16g0769401</name>
</gene>
<name>A0A9K3DWF0_HELAN</name>
<accession>A0A9K3DWF0</accession>
<sequence>MDLKKAARVSRDANKTRQIPLEQILDRRNEHTSRRLIAFARQVLKGDRVFWLMDVFVYVIM</sequence>